<proteinExistence type="predicted"/>
<protein>
    <submittedName>
        <fullName evidence="2">Carbohydrate kinase family protein</fullName>
        <ecNumber evidence="2">2.7.1.-</ecNumber>
    </submittedName>
</protein>
<dbReference type="RefSeq" id="WP_219530274.1">
    <property type="nucleotide sequence ID" value="NZ_JAHKRM010000008.1"/>
</dbReference>
<keyword evidence="3" id="KW-1185">Reference proteome</keyword>
<organism evidence="2 3">
    <name type="scientific">Nonomuraea guangzhouensis</name>
    <dbReference type="NCBI Taxonomy" id="1291555"/>
    <lineage>
        <taxon>Bacteria</taxon>
        <taxon>Bacillati</taxon>
        <taxon>Actinomycetota</taxon>
        <taxon>Actinomycetes</taxon>
        <taxon>Streptosporangiales</taxon>
        <taxon>Streptosporangiaceae</taxon>
        <taxon>Nonomuraea</taxon>
    </lineage>
</organism>
<name>A0ABW4G1S2_9ACTN</name>
<evidence type="ECO:0000313" key="2">
    <source>
        <dbReference type="EMBL" id="MFD1536592.1"/>
    </source>
</evidence>
<gene>
    <name evidence="2" type="ORF">ACFSJ0_06080</name>
</gene>
<dbReference type="Proteomes" id="UP001597097">
    <property type="component" value="Unassembled WGS sequence"/>
</dbReference>
<dbReference type="InterPro" id="IPR011611">
    <property type="entry name" value="PfkB_dom"/>
</dbReference>
<dbReference type="GO" id="GO:0016301">
    <property type="term" value="F:kinase activity"/>
    <property type="evidence" value="ECO:0007669"/>
    <property type="project" value="UniProtKB-KW"/>
</dbReference>
<reference evidence="3" key="1">
    <citation type="journal article" date="2019" name="Int. J. Syst. Evol. Microbiol.">
        <title>The Global Catalogue of Microorganisms (GCM) 10K type strain sequencing project: providing services to taxonomists for standard genome sequencing and annotation.</title>
        <authorList>
            <consortium name="The Broad Institute Genomics Platform"/>
            <consortium name="The Broad Institute Genome Sequencing Center for Infectious Disease"/>
            <person name="Wu L."/>
            <person name="Ma J."/>
        </authorList>
    </citation>
    <scope>NUCLEOTIDE SEQUENCE [LARGE SCALE GENOMIC DNA]</scope>
    <source>
        <strain evidence="3">CGMCC 1.15399</strain>
    </source>
</reference>
<sequence length="312" mass="33203">MGSKIVVAGVSSLYMAMPVAEFPLRYASLRFPDWMRAEVSGAACHIADTLRALGDEARLCTFVGEDVAGEAINASLRTRGLFGPGVVTAPSSSLGLVLVAPDGRRSGHPYVAAVNTVEYPVDVFRRLLRGVDLAVLTNTAFVRPLLGHARASEVPIAVDVHLITDVEDAYNRPWLEVADIVFCSHERLAGPPEQWVAGVFERYPGCAIAAVGLGGRGCLMGLRDGTLLEAAGVAPRGVMSTSGAGDALFASFLHGWLATRNPITALKDAVLHAGWKVGDTFPSATSLTEEELARLREDHPITMSLDRWDTAA</sequence>
<accession>A0ABW4G1S2</accession>
<evidence type="ECO:0000313" key="3">
    <source>
        <dbReference type="Proteomes" id="UP001597097"/>
    </source>
</evidence>
<evidence type="ECO:0000259" key="1">
    <source>
        <dbReference type="Pfam" id="PF00294"/>
    </source>
</evidence>
<dbReference type="EMBL" id="JBHUCM010000005">
    <property type="protein sequence ID" value="MFD1536592.1"/>
    <property type="molecule type" value="Genomic_DNA"/>
</dbReference>
<keyword evidence="2" id="KW-0808">Transferase</keyword>
<keyword evidence="2" id="KW-0418">Kinase</keyword>
<dbReference type="Pfam" id="PF00294">
    <property type="entry name" value="PfkB"/>
    <property type="match status" value="1"/>
</dbReference>
<feature type="domain" description="Carbohydrate kinase PfkB" evidence="1">
    <location>
        <begin position="39"/>
        <end position="279"/>
    </location>
</feature>
<dbReference type="EC" id="2.7.1.-" evidence="2"/>
<comment type="caution">
    <text evidence="2">The sequence shown here is derived from an EMBL/GenBank/DDBJ whole genome shotgun (WGS) entry which is preliminary data.</text>
</comment>